<evidence type="ECO:0000313" key="2">
    <source>
        <dbReference type="EMBL" id="AEI39696.1"/>
    </source>
</evidence>
<gene>
    <name evidence="2" type="ordered locus">KNP414_01128</name>
</gene>
<dbReference type="Proteomes" id="UP000006620">
    <property type="component" value="Chromosome"/>
</dbReference>
<reference evidence="3" key="1">
    <citation type="submission" date="2011-06" db="EMBL/GenBank/DDBJ databases">
        <title>Complete genome sequence of Paenibacillus mucilaginosus KNP414.</title>
        <authorList>
            <person name="Wang J."/>
            <person name="Hu S."/>
            <person name="Hu X."/>
            <person name="Zhang B."/>
            <person name="Dong D."/>
            <person name="Zhang S."/>
            <person name="Zhao K."/>
            <person name="Wu D."/>
        </authorList>
    </citation>
    <scope>NUCLEOTIDE SEQUENCE [LARGE SCALE GENOMIC DNA]</scope>
    <source>
        <strain evidence="3">KNP414</strain>
    </source>
</reference>
<dbReference type="RefSeq" id="WP_013914860.1">
    <property type="nucleotide sequence ID" value="NC_015690.1"/>
</dbReference>
<reference evidence="2 3" key="2">
    <citation type="journal article" date="2013" name="Genome Announc.">
        <title>Genome Sequence of Growth-Improving Paenibacillus mucilaginosus Strain KNP414.</title>
        <authorList>
            <person name="Lu J.J."/>
            <person name="Wang J.F."/>
            <person name="Hu X.F."/>
        </authorList>
    </citation>
    <scope>NUCLEOTIDE SEQUENCE [LARGE SCALE GENOMIC DNA]</scope>
    <source>
        <strain evidence="2 3">KNP414</strain>
    </source>
</reference>
<sequence length="62" mass="7109">MDSKFDTSGEIIELNRLDARFIPWSGHTSGGFLRWIQDDTYVELDSGELSKNEMIKIAKSMK</sequence>
<dbReference type="KEGG" id="pms:KNP414_01128"/>
<dbReference type="AlphaFoldDB" id="F8FEZ6"/>
<organism evidence="2 3">
    <name type="scientific">Paenibacillus mucilaginosus (strain KNP414)</name>
    <dbReference type="NCBI Taxonomy" id="1036673"/>
    <lineage>
        <taxon>Bacteria</taxon>
        <taxon>Bacillati</taxon>
        <taxon>Bacillota</taxon>
        <taxon>Bacilli</taxon>
        <taxon>Bacillales</taxon>
        <taxon>Paenibacillaceae</taxon>
        <taxon>Paenibacillus</taxon>
    </lineage>
</organism>
<evidence type="ECO:0000313" key="3">
    <source>
        <dbReference type="Proteomes" id="UP000006620"/>
    </source>
</evidence>
<evidence type="ECO:0000259" key="1">
    <source>
        <dbReference type="Pfam" id="PF14285"/>
    </source>
</evidence>
<dbReference type="InterPro" id="IPR025377">
    <property type="entry name" value="DUF4367"/>
</dbReference>
<protein>
    <recommendedName>
        <fullName evidence="1">DUF4367 domain-containing protein</fullName>
    </recommendedName>
</protein>
<dbReference type="EMBL" id="CP002869">
    <property type="protein sequence ID" value="AEI39696.1"/>
    <property type="molecule type" value="Genomic_DNA"/>
</dbReference>
<dbReference type="Pfam" id="PF14285">
    <property type="entry name" value="DUF4367"/>
    <property type="match status" value="1"/>
</dbReference>
<accession>F8FEZ6</accession>
<feature type="domain" description="DUF4367" evidence="1">
    <location>
        <begin position="9"/>
        <end position="61"/>
    </location>
</feature>
<dbReference type="HOGENOM" id="CLU_2899870_0_0_9"/>
<name>F8FEZ6_PAEMK</name>
<proteinExistence type="predicted"/>